<gene>
    <name evidence="1" type="ORF">Slati_4341600</name>
</gene>
<comment type="caution">
    <text evidence="1">The sequence shown here is derived from an EMBL/GenBank/DDBJ whole genome shotgun (WGS) entry which is preliminary data.</text>
</comment>
<protein>
    <submittedName>
        <fullName evidence="1">Uncharacterized protein</fullName>
    </submittedName>
</protein>
<evidence type="ECO:0000313" key="1">
    <source>
        <dbReference type="EMBL" id="KAL0393754.1"/>
    </source>
</evidence>
<accession>A0AAW2SNP9</accession>
<reference evidence="1" key="2">
    <citation type="journal article" date="2024" name="Plant">
        <title>Genomic evolution and insights into agronomic trait innovations of Sesamum species.</title>
        <authorList>
            <person name="Miao H."/>
            <person name="Wang L."/>
            <person name="Qu L."/>
            <person name="Liu H."/>
            <person name="Sun Y."/>
            <person name="Le M."/>
            <person name="Wang Q."/>
            <person name="Wei S."/>
            <person name="Zheng Y."/>
            <person name="Lin W."/>
            <person name="Duan Y."/>
            <person name="Cao H."/>
            <person name="Xiong S."/>
            <person name="Wang X."/>
            <person name="Wei L."/>
            <person name="Li C."/>
            <person name="Ma Q."/>
            <person name="Ju M."/>
            <person name="Zhao R."/>
            <person name="Li G."/>
            <person name="Mu C."/>
            <person name="Tian Q."/>
            <person name="Mei H."/>
            <person name="Zhang T."/>
            <person name="Gao T."/>
            <person name="Zhang H."/>
        </authorList>
    </citation>
    <scope>NUCLEOTIDE SEQUENCE</scope>
    <source>
        <strain evidence="1">KEN1</strain>
    </source>
</reference>
<dbReference type="AlphaFoldDB" id="A0AAW2SNP9"/>
<sequence length="130" mass="14049">MLSQAGKAVMIKSVIQSLPTYVMSCLKLPSIGGLGFPSLEAFKQAVFAKCGWRLLTQPQSRFGHDLEGSVLSFLDAVLGSRPSATWRSILGARNLLEQARLAGDIAVMVGSLSGVRIRVHDQNQKSTSYQ</sequence>
<name>A0AAW2SNP9_9LAMI</name>
<reference evidence="1" key="1">
    <citation type="submission" date="2020-06" db="EMBL/GenBank/DDBJ databases">
        <authorList>
            <person name="Li T."/>
            <person name="Hu X."/>
            <person name="Zhang T."/>
            <person name="Song X."/>
            <person name="Zhang H."/>
            <person name="Dai N."/>
            <person name="Sheng W."/>
            <person name="Hou X."/>
            <person name="Wei L."/>
        </authorList>
    </citation>
    <scope>NUCLEOTIDE SEQUENCE</scope>
    <source>
        <strain evidence="1">KEN1</strain>
        <tissue evidence="1">Leaf</tissue>
    </source>
</reference>
<organism evidence="1">
    <name type="scientific">Sesamum latifolium</name>
    <dbReference type="NCBI Taxonomy" id="2727402"/>
    <lineage>
        <taxon>Eukaryota</taxon>
        <taxon>Viridiplantae</taxon>
        <taxon>Streptophyta</taxon>
        <taxon>Embryophyta</taxon>
        <taxon>Tracheophyta</taxon>
        <taxon>Spermatophyta</taxon>
        <taxon>Magnoliopsida</taxon>
        <taxon>eudicotyledons</taxon>
        <taxon>Gunneridae</taxon>
        <taxon>Pentapetalae</taxon>
        <taxon>asterids</taxon>
        <taxon>lamiids</taxon>
        <taxon>Lamiales</taxon>
        <taxon>Pedaliaceae</taxon>
        <taxon>Sesamum</taxon>
    </lineage>
</organism>
<dbReference type="EMBL" id="JACGWN010000016">
    <property type="protein sequence ID" value="KAL0393754.1"/>
    <property type="molecule type" value="Genomic_DNA"/>
</dbReference>
<proteinExistence type="predicted"/>